<dbReference type="AlphaFoldDB" id="A0A5D3AY73"/>
<feature type="region of interest" description="Disordered" evidence="1">
    <location>
        <begin position="528"/>
        <end position="802"/>
    </location>
</feature>
<feature type="compositionally biased region" description="Low complexity" evidence="1">
    <location>
        <begin position="197"/>
        <end position="218"/>
    </location>
</feature>
<feature type="compositionally biased region" description="Polar residues" evidence="1">
    <location>
        <begin position="262"/>
        <end position="271"/>
    </location>
</feature>
<evidence type="ECO:0000259" key="2">
    <source>
        <dbReference type="Pfam" id="PF16561"/>
    </source>
</evidence>
<name>A0A5D3AY73_9TREE</name>
<feature type="compositionally biased region" description="Polar residues" evidence="1">
    <location>
        <begin position="532"/>
        <end position="541"/>
    </location>
</feature>
<feature type="compositionally biased region" description="Polar residues" evidence="1">
    <location>
        <begin position="618"/>
        <end position="632"/>
    </location>
</feature>
<reference evidence="3 4" key="1">
    <citation type="submission" date="2017-05" db="EMBL/GenBank/DDBJ databases">
        <title>The Genome Sequence of Tsuchiyaea wingfieldii DSM 27421.</title>
        <authorList>
            <person name="Cuomo C."/>
            <person name="Passer A."/>
            <person name="Billmyre B."/>
            <person name="Heitman J."/>
        </authorList>
    </citation>
    <scope>NUCLEOTIDE SEQUENCE [LARGE SCALE GENOMIC DNA]</scope>
    <source>
        <strain evidence="3 4">DSM 27421</strain>
    </source>
</reference>
<protein>
    <recommendedName>
        <fullName evidence="2">AMP-activated protein kinase glycogen-binding domain-containing protein</fullName>
    </recommendedName>
</protein>
<evidence type="ECO:0000313" key="4">
    <source>
        <dbReference type="Proteomes" id="UP000322245"/>
    </source>
</evidence>
<dbReference type="SUPFAM" id="SSF81296">
    <property type="entry name" value="E set domains"/>
    <property type="match status" value="1"/>
</dbReference>
<dbReference type="InterPro" id="IPR014756">
    <property type="entry name" value="Ig_E-set"/>
</dbReference>
<proteinExistence type="predicted"/>
<dbReference type="Pfam" id="PF16561">
    <property type="entry name" value="AMPK1_CBM"/>
    <property type="match status" value="1"/>
</dbReference>
<dbReference type="Proteomes" id="UP000322245">
    <property type="component" value="Unassembled WGS sequence"/>
</dbReference>
<dbReference type="CDD" id="cd02859">
    <property type="entry name" value="E_set_AMPKbeta_like_N"/>
    <property type="match status" value="1"/>
</dbReference>
<accession>A0A5D3AY73</accession>
<feature type="domain" description="AMP-activated protein kinase glycogen-binding" evidence="2">
    <location>
        <begin position="6"/>
        <end position="88"/>
    </location>
</feature>
<gene>
    <name evidence="3" type="ORF">B9479_003514</name>
</gene>
<feature type="compositionally biased region" description="Polar residues" evidence="1">
    <location>
        <begin position="562"/>
        <end position="572"/>
    </location>
</feature>
<feature type="compositionally biased region" description="Low complexity" evidence="1">
    <location>
        <begin position="272"/>
        <end position="296"/>
    </location>
</feature>
<dbReference type="EMBL" id="NIDF01000034">
    <property type="protein sequence ID" value="TYJ55738.1"/>
    <property type="molecule type" value="Genomic_DNA"/>
</dbReference>
<feature type="region of interest" description="Disordered" evidence="1">
    <location>
        <begin position="134"/>
        <end position="362"/>
    </location>
</feature>
<feature type="region of interest" description="Disordered" evidence="1">
    <location>
        <begin position="87"/>
        <end position="119"/>
    </location>
</feature>
<feature type="compositionally biased region" description="Low complexity" evidence="1">
    <location>
        <begin position="740"/>
        <end position="789"/>
    </location>
</feature>
<comment type="caution">
    <text evidence="3">The sequence shown here is derived from an EMBL/GenBank/DDBJ whole genome shotgun (WGS) entry which is preliminary data.</text>
</comment>
<feature type="compositionally biased region" description="Low complexity" evidence="1">
    <location>
        <begin position="87"/>
        <end position="109"/>
    </location>
</feature>
<keyword evidence="4" id="KW-1185">Reference proteome</keyword>
<dbReference type="InterPro" id="IPR013783">
    <property type="entry name" value="Ig-like_fold"/>
</dbReference>
<dbReference type="InterPro" id="IPR032640">
    <property type="entry name" value="AMPK1_CBM"/>
</dbReference>
<feature type="compositionally biased region" description="Polar residues" evidence="1">
    <location>
        <begin position="146"/>
        <end position="171"/>
    </location>
</feature>
<feature type="compositionally biased region" description="Low complexity" evidence="1">
    <location>
        <begin position="235"/>
        <end position="248"/>
    </location>
</feature>
<evidence type="ECO:0000313" key="3">
    <source>
        <dbReference type="EMBL" id="TYJ55738.1"/>
    </source>
</evidence>
<organism evidence="3 4">
    <name type="scientific">Cryptococcus floricola</name>
    <dbReference type="NCBI Taxonomy" id="2591691"/>
    <lineage>
        <taxon>Eukaryota</taxon>
        <taxon>Fungi</taxon>
        <taxon>Dikarya</taxon>
        <taxon>Basidiomycota</taxon>
        <taxon>Agaricomycotina</taxon>
        <taxon>Tremellomycetes</taxon>
        <taxon>Tremellales</taxon>
        <taxon>Cryptococcaceae</taxon>
        <taxon>Cryptococcus</taxon>
    </lineage>
</organism>
<sequence>MSDSYKVTFQWGAGAQTVCVAGNFNDWSATATPLHKQADGSFSASVPVAWGEKGAFKYVVDGEWKVREDEGKEWDAAGNMNNVYQAPESEAASSTAAPTSTATTGTSPTDSKHSHSGAGTAVAAGAVGGTALGGAALHSRGKDSTPLASSEKSVPSKSVDNTSPVTTTSEKSAVPVQEKKTEPSSLLAANVPGSAVGAPLLGKPLSGSGTSTTGGALPVASHTASENDKVVPIATTGTVPSPSTPSKSQDIPPSRLVADATPSKSTPTKDVSTSSAVPAAAAAAATGATAASASSTKDVPPAKSTSTDPAVHTGAGVSPEAGKLDAVKPRTAAASDAPVDSKAATDKAGATADGEPKTLSPGPVPVVVPAPTAAAAISGPDATVVKTTDPAGGVVGTAPEATPEEIEQVAKHANIGEAPLAAPVAVAEGEEQHGITERAAEYGAAAIGAIGGVLGGAVVAVEKATGVDIVHSSPTDGKQLSVEEAKAKGIDVSTLNKVDGASDSTVPTGQAPPASAIAALDEKVDELKAEQGPSTTSTVGQGSAGVAAVPLPGGEPPKRSVAPNTGDSSLSANAAAFQPRKQHSIPAQPETIPDNHQSIPAPVFTTVSPKDPHKDRSLNASEGNKLQDTAGQKQVGDDPAVDAHAAKREAEAHPGGASSYGQTGQADVVGEGKPEVQAAKKSAAPDTPANNLGVGREGDASGLAPQSEGAGNATVSKAGEGAVAPGSDTEAGGKKGVTEAATGAPTTSTAPSTPAKKTNGASTPATPATPAAAGAATGTSTAANTPAKAAKTEDGQVNKKKSSFFSKIKHALKKDKK</sequence>
<dbReference type="Gene3D" id="2.60.40.10">
    <property type="entry name" value="Immunoglobulins"/>
    <property type="match status" value="1"/>
</dbReference>
<evidence type="ECO:0000256" key="1">
    <source>
        <dbReference type="SAM" id="MobiDB-lite"/>
    </source>
</evidence>